<gene>
    <name evidence="3" type="ORF">EUA98_19125</name>
</gene>
<dbReference type="Gene3D" id="2.70.70.10">
    <property type="entry name" value="Glucose Permease (Domain IIA)"/>
    <property type="match status" value="1"/>
</dbReference>
<feature type="domain" description="M23ase beta-sheet core" evidence="2">
    <location>
        <begin position="258"/>
        <end position="357"/>
    </location>
</feature>
<evidence type="ECO:0000313" key="4">
    <source>
        <dbReference type="Proteomes" id="UP000293764"/>
    </source>
</evidence>
<dbReference type="InterPro" id="IPR050570">
    <property type="entry name" value="Cell_wall_metabolism_enzyme"/>
</dbReference>
<dbReference type="CDD" id="cd12797">
    <property type="entry name" value="M23_peptidase"/>
    <property type="match status" value="1"/>
</dbReference>
<reference evidence="3 4" key="1">
    <citation type="submission" date="2019-01" db="EMBL/GenBank/DDBJ databases">
        <title>Novel species of Cellulomonas.</title>
        <authorList>
            <person name="Liu Q."/>
            <person name="Xin Y.-H."/>
        </authorList>
    </citation>
    <scope>NUCLEOTIDE SEQUENCE [LARGE SCALE GENOMIC DNA]</scope>
    <source>
        <strain evidence="3 4">HLT2-17</strain>
    </source>
</reference>
<sequence>MRRIVVAASLAVLAGPSVLVIVLALFVGSMVGAACSTATPVTVGPVPEQLRATAADGSPARLDRTQLGHAATIMAVGSRITGVGPEGLLVALMAGLTESGLRMYANTTAYPTSANFPHDGDGADNDSLGIFQMRPAAGWGSVTDLMDPTYQARAFFGGPDGPNGGSPRGLLDISSWRDLPAGAAAQAVEVSAYPERYARYEPVAAAILAALTMPVAAASSEPAPVAGSARVFPLPDDTWSPTSRYGMRRNPVTQVWALHAGADLAAPAGTPVLATADGRVVAAGPGGGLGNRITLTHGTGAGPAASDTVASVYGHLLDGGIHVTVGDLVTAGQHIGDVGSTGNSSGPHLHFELRPGGPDRPAIDSQPWLDGAAHLSAGELITAAAPTSSCPANAANSGVNP</sequence>
<name>A0A4Q5MYR0_9MICO</name>
<dbReference type="EMBL" id="SDWW01000084">
    <property type="protein sequence ID" value="RYV49377.1"/>
    <property type="molecule type" value="Genomic_DNA"/>
</dbReference>
<dbReference type="InterPro" id="IPR016047">
    <property type="entry name" value="M23ase_b-sheet_dom"/>
</dbReference>
<dbReference type="PROSITE" id="PS51257">
    <property type="entry name" value="PROKAR_LIPOPROTEIN"/>
    <property type="match status" value="1"/>
</dbReference>
<dbReference type="InterPro" id="IPR011055">
    <property type="entry name" value="Dup_hybrid_motif"/>
</dbReference>
<dbReference type="PANTHER" id="PTHR21666">
    <property type="entry name" value="PEPTIDASE-RELATED"/>
    <property type="match status" value="1"/>
</dbReference>
<evidence type="ECO:0000259" key="2">
    <source>
        <dbReference type="Pfam" id="PF01551"/>
    </source>
</evidence>
<protein>
    <submittedName>
        <fullName evidence="3">M23 family metallopeptidase</fullName>
    </submittedName>
</protein>
<evidence type="ECO:0000313" key="3">
    <source>
        <dbReference type="EMBL" id="RYV49377.1"/>
    </source>
</evidence>
<dbReference type="SUPFAM" id="SSF51261">
    <property type="entry name" value="Duplicated hybrid motif"/>
    <property type="match status" value="1"/>
</dbReference>
<feature type="region of interest" description="Disordered" evidence="1">
    <location>
        <begin position="338"/>
        <end position="362"/>
    </location>
</feature>
<accession>A0A4Q5MYR0</accession>
<dbReference type="AlphaFoldDB" id="A0A4Q5MYR0"/>
<comment type="caution">
    <text evidence="3">The sequence shown here is derived from an EMBL/GenBank/DDBJ whole genome shotgun (WGS) entry which is preliminary data.</text>
</comment>
<dbReference type="Pfam" id="PF01551">
    <property type="entry name" value="Peptidase_M23"/>
    <property type="match status" value="1"/>
</dbReference>
<dbReference type="RefSeq" id="WP_130104278.1">
    <property type="nucleotide sequence ID" value="NZ_SDWW01000084.1"/>
</dbReference>
<dbReference type="GO" id="GO:0004222">
    <property type="term" value="F:metalloendopeptidase activity"/>
    <property type="evidence" value="ECO:0007669"/>
    <property type="project" value="TreeGrafter"/>
</dbReference>
<dbReference type="PANTHER" id="PTHR21666:SF270">
    <property type="entry name" value="MUREIN HYDROLASE ACTIVATOR ENVC"/>
    <property type="match status" value="1"/>
</dbReference>
<organism evidence="3 4">
    <name type="scientific">Pengzhenrongella frigida</name>
    <dbReference type="NCBI Taxonomy" id="1259133"/>
    <lineage>
        <taxon>Bacteria</taxon>
        <taxon>Bacillati</taxon>
        <taxon>Actinomycetota</taxon>
        <taxon>Actinomycetes</taxon>
        <taxon>Micrococcales</taxon>
        <taxon>Pengzhenrongella</taxon>
    </lineage>
</organism>
<dbReference type="OrthoDB" id="1099523at2"/>
<keyword evidence="4" id="KW-1185">Reference proteome</keyword>
<dbReference type="Proteomes" id="UP000293764">
    <property type="component" value="Unassembled WGS sequence"/>
</dbReference>
<proteinExistence type="predicted"/>
<evidence type="ECO:0000256" key="1">
    <source>
        <dbReference type="SAM" id="MobiDB-lite"/>
    </source>
</evidence>